<accession>A0AAV5J2V1</accession>
<evidence type="ECO:0000313" key="1">
    <source>
        <dbReference type="EMBL" id="GKV05262.1"/>
    </source>
</evidence>
<reference evidence="1 2" key="1">
    <citation type="journal article" date="2021" name="Commun. Biol.">
        <title>The genome of Shorea leprosula (Dipterocarpaceae) highlights the ecological relevance of drought in aseasonal tropical rainforests.</title>
        <authorList>
            <person name="Ng K.K.S."/>
            <person name="Kobayashi M.J."/>
            <person name="Fawcett J.A."/>
            <person name="Hatakeyama M."/>
            <person name="Paape T."/>
            <person name="Ng C.H."/>
            <person name="Ang C.C."/>
            <person name="Tnah L.H."/>
            <person name="Lee C.T."/>
            <person name="Nishiyama T."/>
            <person name="Sese J."/>
            <person name="O'Brien M.J."/>
            <person name="Copetti D."/>
            <person name="Mohd Noor M.I."/>
            <person name="Ong R.C."/>
            <person name="Putra M."/>
            <person name="Sireger I.Z."/>
            <person name="Indrioko S."/>
            <person name="Kosugi Y."/>
            <person name="Izuno A."/>
            <person name="Isagi Y."/>
            <person name="Lee S.L."/>
            <person name="Shimizu K.K."/>
        </authorList>
    </citation>
    <scope>NUCLEOTIDE SEQUENCE [LARGE SCALE GENOMIC DNA]</scope>
    <source>
        <strain evidence="1">214</strain>
    </source>
</reference>
<proteinExistence type="predicted"/>
<dbReference type="AlphaFoldDB" id="A0AAV5J2V1"/>
<sequence>MGGLRPACIQEVPSSDGLHCAVAVQIAQKFSHLYPLCSTIYKCRVAVLLNQRALLGRTRIATIIQAWSSP</sequence>
<comment type="caution">
    <text evidence="1">The sequence shown here is derived from an EMBL/GenBank/DDBJ whole genome shotgun (WGS) entry which is preliminary data.</text>
</comment>
<dbReference type="Proteomes" id="UP001054252">
    <property type="component" value="Unassembled WGS sequence"/>
</dbReference>
<protein>
    <submittedName>
        <fullName evidence="1">Uncharacterized protein</fullName>
    </submittedName>
</protein>
<organism evidence="1 2">
    <name type="scientific">Rubroshorea leprosula</name>
    <dbReference type="NCBI Taxonomy" id="152421"/>
    <lineage>
        <taxon>Eukaryota</taxon>
        <taxon>Viridiplantae</taxon>
        <taxon>Streptophyta</taxon>
        <taxon>Embryophyta</taxon>
        <taxon>Tracheophyta</taxon>
        <taxon>Spermatophyta</taxon>
        <taxon>Magnoliopsida</taxon>
        <taxon>eudicotyledons</taxon>
        <taxon>Gunneridae</taxon>
        <taxon>Pentapetalae</taxon>
        <taxon>rosids</taxon>
        <taxon>malvids</taxon>
        <taxon>Malvales</taxon>
        <taxon>Dipterocarpaceae</taxon>
        <taxon>Rubroshorea</taxon>
    </lineage>
</organism>
<name>A0AAV5J2V1_9ROSI</name>
<dbReference type="EMBL" id="BPVZ01000023">
    <property type="protein sequence ID" value="GKV05262.1"/>
    <property type="molecule type" value="Genomic_DNA"/>
</dbReference>
<evidence type="ECO:0000313" key="2">
    <source>
        <dbReference type="Proteomes" id="UP001054252"/>
    </source>
</evidence>
<gene>
    <name evidence="1" type="ORF">SLEP1_g17294</name>
</gene>
<keyword evidence="2" id="KW-1185">Reference proteome</keyword>